<gene>
    <name evidence="6" type="primary">bamD</name>
    <name evidence="9" type="ORF">SAMN04487960_108233</name>
</gene>
<dbReference type="InterPro" id="IPR011990">
    <property type="entry name" value="TPR-like_helical_dom_sf"/>
</dbReference>
<accession>A0A1H3B678</accession>
<protein>
    <recommendedName>
        <fullName evidence="6">Outer membrane protein assembly factor BamD</fullName>
    </recommendedName>
</protein>
<dbReference type="AlphaFoldDB" id="A0A1H3B678"/>
<dbReference type="OrthoDB" id="9779191at2"/>
<dbReference type="EMBL" id="FNNE01000008">
    <property type="protein sequence ID" value="SDX37452.1"/>
    <property type="molecule type" value="Genomic_DNA"/>
</dbReference>
<dbReference type="SUPFAM" id="SSF48452">
    <property type="entry name" value="TPR-like"/>
    <property type="match status" value="1"/>
</dbReference>
<comment type="function">
    <text evidence="6">Part of the outer membrane protein assembly complex, which is involved in assembly and insertion of beta-barrel proteins into the outer membrane.</text>
</comment>
<sequence length="277" mass="31896">MRSVFRVFLVATMVLLISACASNRQEEVLPEESYYQLARDAMNSGNFTEAERNLDFLETYYPFGRYAEQAQLDLIYARYQNLDLEGARAAADRFLRLNPQSEHSDYALYVRGVASYNLDIGLAARFFPIDNDARDPGEQRQAFRDFSTLVNRYPDSEYAADARQRMIAIRNRMANLELEAARYYIKREAYLAANNRARYVFENYSTTPAAEEALIIMTETYRFLGMDDAAKDTVQLLAINFPDSEAFDANMAYQPHILKRQNRSLLNVVTFGLFGNE</sequence>
<dbReference type="Proteomes" id="UP000199675">
    <property type="component" value="Unassembled WGS sequence"/>
</dbReference>
<dbReference type="InterPro" id="IPR039565">
    <property type="entry name" value="BamD-like"/>
</dbReference>
<feature type="signal peptide" evidence="7">
    <location>
        <begin position="1"/>
        <end position="21"/>
    </location>
</feature>
<dbReference type="Gene3D" id="1.25.40.10">
    <property type="entry name" value="Tetratricopeptide repeat domain"/>
    <property type="match status" value="1"/>
</dbReference>
<feature type="chain" id="PRO_5011803466" description="Outer membrane protein assembly factor BamD" evidence="7">
    <location>
        <begin position="22"/>
        <end position="277"/>
    </location>
</feature>
<evidence type="ECO:0000313" key="9">
    <source>
        <dbReference type="EMBL" id="SDX37452.1"/>
    </source>
</evidence>
<comment type="similarity">
    <text evidence="6">Belongs to the BamD family.</text>
</comment>
<comment type="subcellular location">
    <subcellularLocation>
        <location evidence="6">Cell outer membrane</location>
        <topology evidence="6">Lipid-anchor</topology>
    </subcellularLocation>
</comment>
<comment type="subunit">
    <text evidence="6">Part of the Bam complex.</text>
</comment>
<keyword evidence="10" id="KW-1185">Reference proteome</keyword>
<dbReference type="PANTHER" id="PTHR37423">
    <property type="entry name" value="SOLUBLE LYTIC MUREIN TRANSGLYCOSYLASE-RELATED"/>
    <property type="match status" value="1"/>
</dbReference>
<keyword evidence="4 6" id="KW-0998">Cell outer membrane</keyword>
<evidence type="ECO:0000256" key="1">
    <source>
        <dbReference type="ARBA" id="ARBA00022729"/>
    </source>
</evidence>
<evidence type="ECO:0000313" key="10">
    <source>
        <dbReference type="Proteomes" id="UP000199675"/>
    </source>
</evidence>
<keyword evidence="3 6" id="KW-0564">Palmitate</keyword>
<dbReference type="InterPro" id="IPR017689">
    <property type="entry name" value="BamD"/>
</dbReference>
<dbReference type="CDD" id="cd15830">
    <property type="entry name" value="BamD"/>
    <property type="match status" value="1"/>
</dbReference>
<keyword evidence="5 6" id="KW-0449">Lipoprotein</keyword>
<evidence type="ECO:0000256" key="2">
    <source>
        <dbReference type="ARBA" id="ARBA00023136"/>
    </source>
</evidence>
<evidence type="ECO:0000256" key="6">
    <source>
        <dbReference type="HAMAP-Rule" id="MF_00922"/>
    </source>
</evidence>
<organism evidence="9 10">
    <name type="scientific">Marinobacter mobilis</name>
    <dbReference type="NCBI Taxonomy" id="488533"/>
    <lineage>
        <taxon>Bacteria</taxon>
        <taxon>Pseudomonadati</taxon>
        <taxon>Pseudomonadota</taxon>
        <taxon>Gammaproteobacteria</taxon>
        <taxon>Pseudomonadales</taxon>
        <taxon>Marinobacteraceae</taxon>
        <taxon>Marinobacter</taxon>
    </lineage>
</organism>
<evidence type="ECO:0000256" key="4">
    <source>
        <dbReference type="ARBA" id="ARBA00023237"/>
    </source>
</evidence>
<dbReference type="Pfam" id="PF13525">
    <property type="entry name" value="YfiO"/>
    <property type="match status" value="1"/>
</dbReference>
<dbReference type="NCBIfam" id="TIGR03302">
    <property type="entry name" value="OM_YfiO"/>
    <property type="match status" value="1"/>
</dbReference>
<dbReference type="GO" id="GO:1990063">
    <property type="term" value="C:Bam protein complex"/>
    <property type="evidence" value="ECO:0007669"/>
    <property type="project" value="TreeGrafter"/>
</dbReference>
<evidence type="ECO:0000256" key="5">
    <source>
        <dbReference type="ARBA" id="ARBA00023288"/>
    </source>
</evidence>
<proteinExistence type="inferred from homology"/>
<evidence type="ECO:0000259" key="8">
    <source>
        <dbReference type="Pfam" id="PF13525"/>
    </source>
</evidence>
<reference evidence="9 10" key="1">
    <citation type="submission" date="2016-10" db="EMBL/GenBank/DDBJ databases">
        <authorList>
            <person name="de Groot N.N."/>
        </authorList>
    </citation>
    <scope>NUCLEOTIDE SEQUENCE [LARGE SCALE GENOMIC DNA]</scope>
    <source>
        <strain evidence="9 10">CGMCC 1.7059</strain>
    </source>
</reference>
<keyword evidence="1 6" id="KW-0732">Signal</keyword>
<dbReference type="GO" id="GO:0051205">
    <property type="term" value="P:protein insertion into membrane"/>
    <property type="evidence" value="ECO:0007669"/>
    <property type="project" value="UniProtKB-UniRule"/>
</dbReference>
<dbReference type="HAMAP" id="MF_00922">
    <property type="entry name" value="OM_assembly_BamD"/>
    <property type="match status" value="1"/>
</dbReference>
<dbReference type="PANTHER" id="PTHR37423:SF1">
    <property type="entry name" value="OUTER MEMBRANE PROTEIN ASSEMBLY FACTOR BAMD"/>
    <property type="match status" value="1"/>
</dbReference>
<dbReference type="STRING" id="488533.SAMN04487960_108233"/>
<evidence type="ECO:0000256" key="3">
    <source>
        <dbReference type="ARBA" id="ARBA00023139"/>
    </source>
</evidence>
<keyword evidence="2 6" id="KW-0472">Membrane</keyword>
<name>A0A1H3B678_9GAMM</name>
<dbReference type="PROSITE" id="PS51257">
    <property type="entry name" value="PROKAR_LIPOPROTEIN"/>
    <property type="match status" value="1"/>
</dbReference>
<evidence type="ECO:0000256" key="7">
    <source>
        <dbReference type="SAM" id="SignalP"/>
    </source>
</evidence>
<dbReference type="GO" id="GO:0043165">
    <property type="term" value="P:Gram-negative-bacterium-type cell outer membrane assembly"/>
    <property type="evidence" value="ECO:0007669"/>
    <property type="project" value="UniProtKB-UniRule"/>
</dbReference>
<feature type="domain" description="Outer membrane lipoprotein BamD-like" evidence="8">
    <location>
        <begin position="31"/>
        <end position="234"/>
    </location>
</feature>
<dbReference type="RefSeq" id="WP_091815671.1">
    <property type="nucleotide sequence ID" value="NZ_FNNE01000008.1"/>
</dbReference>